<comment type="subcellular location">
    <subcellularLocation>
        <location evidence="1">Membrane</location>
        <topology evidence="1">Multi-pass membrane protein</topology>
    </subcellularLocation>
</comment>
<organism evidence="9 10">
    <name type="scientific">Mesorhabditis spiculigera</name>
    <dbReference type="NCBI Taxonomy" id="96644"/>
    <lineage>
        <taxon>Eukaryota</taxon>
        <taxon>Metazoa</taxon>
        <taxon>Ecdysozoa</taxon>
        <taxon>Nematoda</taxon>
        <taxon>Chromadorea</taxon>
        <taxon>Rhabditida</taxon>
        <taxon>Rhabditina</taxon>
        <taxon>Rhabditomorpha</taxon>
        <taxon>Rhabditoidea</taxon>
        <taxon>Rhabditidae</taxon>
        <taxon>Mesorhabditinae</taxon>
        <taxon>Mesorhabditis</taxon>
    </lineage>
</organism>
<comment type="caution">
    <text evidence="9">The sequence shown here is derived from an EMBL/GenBank/DDBJ whole genome shotgun (WGS) entry which is preliminary data.</text>
</comment>
<dbReference type="EMBL" id="CATQJA010002600">
    <property type="protein sequence ID" value="CAJ0572593.1"/>
    <property type="molecule type" value="Genomic_DNA"/>
</dbReference>
<keyword evidence="6 7" id="KW-0012">Acyltransferase</keyword>
<feature type="transmembrane region" description="Helical" evidence="7">
    <location>
        <begin position="235"/>
        <end position="254"/>
    </location>
</feature>
<feature type="transmembrane region" description="Helical" evidence="7">
    <location>
        <begin position="28"/>
        <end position="50"/>
    </location>
</feature>
<keyword evidence="3 7" id="KW-0812">Transmembrane</keyword>
<evidence type="ECO:0000256" key="5">
    <source>
        <dbReference type="ARBA" id="ARBA00023136"/>
    </source>
</evidence>
<evidence type="ECO:0000256" key="2">
    <source>
        <dbReference type="ARBA" id="ARBA00022679"/>
    </source>
</evidence>
<dbReference type="InterPro" id="IPR039859">
    <property type="entry name" value="PFA4/ZDH16/20/ERF2-like"/>
</dbReference>
<evidence type="ECO:0000256" key="1">
    <source>
        <dbReference type="ARBA" id="ARBA00004141"/>
    </source>
</evidence>
<proteinExistence type="inferred from homology"/>
<protein>
    <recommendedName>
        <fullName evidence="7">Palmitoyltransferase</fullName>
        <ecNumber evidence="7">2.3.1.225</ecNumber>
    </recommendedName>
</protein>
<keyword evidence="10" id="KW-1185">Reference proteome</keyword>
<keyword evidence="4 7" id="KW-1133">Transmembrane helix</keyword>
<dbReference type="Pfam" id="PF01529">
    <property type="entry name" value="DHHC"/>
    <property type="match status" value="1"/>
</dbReference>
<evidence type="ECO:0000313" key="10">
    <source>
        <dbReference type="Proteomes" id="UP001177023"/>
    </source>
</evidence>
<reference evidence="9" key="1">
    <citation type="submission" date="2023-06" db="EMBL/GenBank/DDBJ databases">
        <authorList>
            <person name="Delattre M."/>
        </authorList>
    </citation>
    <scope>NUCLEOTIDE SEQUENCE</scope>
    <source>
        <strain evidence="9">AF72</strain>
    </source>
</reference>
<accession>A0AA36FY84</accession>
<evidence type="ECO:0000256" key="7">
    <source>
        <dbReference type="RuleBase" id="RU079119"/>
    </source>
</evidence>
<comment type="catalytic activity">
    <reaction evidence="7">
        <text>L-cysteinyl-[protein] + hexadecanoyl-CoA = S-hexadecanoyl-L-cysteinyl-[protein] + CoA</text>
        <dbReference type="Rhea" id="RHEA:36683"/>
        <dbReference type="Rhea" id="RHEA-COMP:10131"/>
        <dbReference type="Rhea" id="RHEA-COMP:11032"/>
        <dbReference type="ChEBI" id="CHEBI:29950"/>
        <dbReference type="ChEBI" id="CHEBI:57287"/>
        <dbReference type="ChEBI" id="CHEBI:57379"/>
        <dbReference type="ChEBI" id="CHEBI:74151"/>
        <dbReference type="EC" id="2.3.1.225"/>
    </reaction>
</comment>
<comment type="domain">
    <text evidence="7">The DHHC domain is required for palmitoyltransferase activity.</text>
</comment>
<evidence type="ECO:0000313" key="9">
    <source>
        <dbReference type="EMBL" id="CAJ0572593.1"/>
    </source>
</evidence>
<name>A0AA36FY84_9BILA</name>
<dbReference type="EC" id="2.3.1.225" evidence="7"/>
<dbReference type="PANTHER" id="PTHR12246">
    <property type="entry name" value="PALMITOYLTRANSFERASE ZDHHC16"/>
    <property type="match status" value="1"/>
</dbReference>
<sequence>MSWYSKIYVWVREFRKRRPIRGWLLTKLLNVMLVCQFIMAGYIQVMYCWAVCYRMLDNKIQAVAYICVFEALAFLSMWSFFATITTEVCKVPSQYYTDKATDANLKAATPYDGKRYLPDTSNQLQIMQQKDMLRAFCASRSIYCLERDHFAERIRYCYECGLVKPDRTHHCQSCGFCVVKFDHHCPWINHCVNYNNYKYFLLYLIYTEIFLIWTVGTSLEGFVRFFIRARWQEDLPPFLMICSAIVACICFMYTPLGEMFNYHRGLVILNETTCEQAKIPKIDGDPKADYNMGTCENLRQVFGWGYWYLPLSAQVIDGLHYKIRYTEPAKPLRPATETTAVSKVSVDMS</sequence>
<feature type="transmembrane region" description="Helical" evidence="7">
    <location>
        <begin position="200"/>
        <end position="223"/>
    </location>
</feature>
<keyword evidence="5 7" id="KW-0472">Membrane</keyword>
<dbReference type="GO" id="GO:0019706">
    <property type="term" value="F:protein-cysteine S-palmitoyltransferase activity"/>
    <property type="evidence" value="ECO:0007669"/>
    <property type="project" value="UniProtKB-EC"/>
</dbReference>
<dbReference type="InterPro" id="IPR001594">
    <property type="entry name" value="Palmitoyltrfase_DHHC"/>
</dbReference>
<gene>
    <name evidence="9" type="ORF">MSPICULIGERA_LOCUS10977</name>
</gene>
<dbReference type="AlphaFoldDB" id="A0AA36FY84"/>
<evidence type="ECO:0000256" key="4">
    <source>
        <dbReference type="ARBA" id="ARBA00022989"/>
    </source>
</evidence>
<feature type="domain" description="Palmitoyltransferase DHHC" evidence="8">
    <location>
        <begin position="153"/>
        <end position="278"/>
    </location>
</feature>
<dbReference type="GO" id="GO:0016020">
    <property type="term" value="C:membrane"/>
    <property type="evidence" value="ECO:0007669"/>
    <property type="project" value="UniProtKB-SubCell"/>
</dbReference>
<evidence type="ECO:0000256" key="6">
    <source>
        <dbReference type="ARBA" id="ARBA00023315"/>
    </source>
</evidence>
<keyword evidence="2 7" id="KW-0808">Transferase</keyword>
<feature type="non-terminal residue" evidence="9">
    <location>
        <position position="1"/>
    </location>
</feature>
<dbReference type="PROSITE" id="PS50216">
    <property type="entry name" value="DHHC"/>
    <property type="match status" value="1"/>
</dbReference>
<evidence type="ECO:0000259" key="8">
    <source>
        <dbReference type="Pfam" id="PF01529"/>
    </source>
</evidence>
<dbReference type="Proteomes" id="UP001177023">
    <property type="component" value="Unassembled WGS sequence"/>
</dbReference>
<evidence type="ECO:0000256" key="3">
    <source>
        <dbReference type="ARBA" id="ARBA00022692"/>
    </source>
</evidence>
<comment type="similarity">
    <text evidence="7">Belongs to the DHHC palmitoyltransferase family.</text>
</comment>
<feature type="transmembrane region" description="Helical" evidence="7">
    <location>
        <begin position="62"/>
        <end position="81"/>
    </location>
</feature>